<dbReference type="GO" id="GO:0042277">
    <property type="term" value="F:peptide binding"/>
    <property type="evidence" value="ECO:0007669"/>
    <property type="project" value="TreeGrafter"/>
</dbReference>
<dbReference type="OrthoDB" id="10031169at2759"/>
<dbReference type="InterPro" id="IPR014782">
    <property type="entry name" value="Peptidase_M1_dom"/>
</dbReference>
<evidence type="ECO:0000256" key="4">
    <source>
        <dbReference type="ARBA" id="ARBA00022723"/>
    </source>
</evidence>
<feature type="binding site" evidence="9">
    <location>
        <position position="294"/>
    </location>
    <ligand>
        <name>Zn(2+)</name>
        <dbReference type="ChEBI" id="CHEBI:29105"/>
        <note>catalytic</note>
    </ligand>
</feature>
<dbReference type="GO" id="GO:0070006">
    <property type="term" value="F:metalloaminopeptidase activity"/>
    <property type="evidence" value="ECO:0007669"/>
    <property type="project" value="TreeGrafter"/>
</dbReference>
<dbReference type="EC" id="3.4.11.-" evidence="11"/>
<dbReference type="AlphaFoldDB" id="A0A1Y2ET11"/>
<dbReference type="InterPro" id="IPR024571">
    <property type="entry name" value="ERAP1-like_C_dom"/>
</dbReference>
<evidence type="ECO:0000259" key="13">
    <source>
        <dbReference type="Pfam" id="PF11838"/>
    </source>
</evidence>
<evidence type="ECO:0000259" key="12">
    <source>
        <dbReference type="Pfam" id="PF01433"/>
    </source>
</evidence>
<evidence type="ECO:0000256" key="9">
    <source>
        <dbReference type="PIRSR" id="PIRSR634016-3"/>
    </source>
</evidence>
<feature type="domain" description="Peptidase M1 membrane alanine aminopeptidase" evidence="12">
    <location>
        <begin position="200"/>
        <end position="419"/>
    </location>
</feature>
<evidence type="ECO:0000313" key="15">
    <source>
        <dbReference type="EMBL" id="ORY74296.1"/>
    </source>
</evidence>
<evidence type="ECO:0000256" key="6">
    <source>
        <dbReference type="ARBA" id="ARBA00022833"/>
    </source>
</evidence>
<organism evidence="15 16">
    <name type="scientific">Leucosporidium creatinivorum</name>
    <dbReference type="NCBI Taxonomy" id="106004"/>
    <lineage>
        <taxon>Eukaryota</taxon>
        <taxon>Fungi</taxon>
        <taxon>Dikarya</taxon>
        <taxon>Basidiomycota</taxon>
        <taxon>Pucciniomycotina</taxon>
        <taxon>Microbotryomycetes</taxon>
        <taxon>Leucosporidiales</taxon>
        <taxon>Leucosporidium</taxon>
    </lineage>
</organism>
<keyword evidence="5 11" id="KW-0378">Hydrolase</keyword>
<feature type="domain" description="Aminopeptidase N-like N-terminal" evidence="14">
    <location>
        <begin position="3"/>
        <end position="104"/>
    </location>
</feature>
<keyword evidence="7 11" id="KW-0482">Metalloprotease</keyword>
<dbReference type="InterPro" id="IPR045357">
    <property type="entry name" value="Aminopeptidase_N-like_N"/>
</dbReference>
<dbReference type="Pfam" id="PF17900">
    <property type="entry name" value="Peptidase_M1_N"/>
    <property type="match status" value="1"/>
</dbReference>
<dbReference type="GO" id="GO:0005737">
    <property type="term" value="C:cytoplasm"/>
    <property type="evidence" value="ECO:0007669"/>
    <property type="project" value="TreeGrafter"/>
</dbReference>
<comment type="cofactor">
    <cofactor evidence="9 11">
        <name>Zn(2+)</name>
        <dbReference type="ChEBI" id="CHEBI:29105"/>
    </cofactor>
    <text evidence="9 11">Binds 1 zinc ion per subunit.</text>
</comment>
<dbReference type="Gene3D" id="1.25.50.20">
    <property type="match status" value="1"/>
</dbReference>
<dbReference type="FunFam" id="1.10.390.10:FF:000006">
    <property type="entry name" value="Puromycin-sensitive aminopeptidase"/>
    <property type="match status" value="1"/>
</dbReference>
<comment type="similarity">
    <text evidence="1 11">Belongs to the peptidase M1 family.</text>
</comment>
<gene>
    <name evidence="15" type="ORF">BCR35DRAFT_281272</name>
</gene>
<dbReference type="Proteomes" id="UP000193467">
    <property type="component" value="Unassembled WGS sequence"/>
</dbReference>
<dbReference type="SUPFAM" id="SSF55486">
    <property type="entry name" value="Metalloproteases ('zincins'), catalytic domain"/>
    <property type="match status" value="1"/>
</dbReference>
<evidence type="ECO:0000256" key="1">
    <source>
        <dbReference type="ARBA" id="ARBA00010136"/>
    </source>
</evidence>
<evidence type="ECO:0000256" key="10">
    <source>
        <dbReference type="PIRSR" id="PIRSR634016-4"/>
    </source>
</evidence>
<dbReference type="Gene3D" id="2.60.40.1730">
    <property type="entry name" value="tricorn interacting facor f3 domain"/>
    <property type="match status" value="1"/>
</dbReference>
<reference evidence="15 16" key="1">
    <citation type="submission" date="2016-07" db="EMBL/GenBank/DDBJ databases">
        <title>Pervasive Adenine N6-methylation of Active Genes in Fungi.</title>
        <authorList>
            <consortium name="DOE Joint Genome Institute"/>
            <person name="Mondo S.J."/>
            <person name="Dannebaum R.O."/>
            <person name="Kuo R.C."/>
            <person name="Labutti K."/>
            <person name="Haridas S."/>
            <person name="Kuo A."/>
            <person name="Salamov A."/>
            <person name="Ahrendt S.R."/>
            <person name="Lipzen A."/>
            <person name="Sullivan W."/>
            <person name="Andreopoulos W.B."/>
            <person name="Clum A."/>
            <person name="Lindquist E."/>
            <person name="Daum C."/>
            <person name="Ramamoorthy G.K."/>
            <person name="Gryganskyi A."/>
            <person name="Culley D."/>
            <person name="Magnuson J.K."/>
            <person name="James T.Y."/>
            <person name="O'Malley M.A."/>
            <person name="Stajich J.E."/>
            <person name="Spatafora J.W."/>
            <person name="Visel A."/>
            <person name="Grigoriev I.V."/>
        </authorList>
    </citation>
    <scope>NUCLEOTIDE SEQUENCE [LARGE SCALE GENOMIC DNA]</scope>
    <source>
        <strain evidence="15 16">62-1032</strain>
    </source>
</reference>
<dbReference type="GO" id="GO:0008270">
    <property type="term" value="F:zinc ion binding"/>
    <property type="evidence" value="ECO:0007669"/>
    <property type="project" value="UniProtKB-UniRule"/>
</dbReference>
<feature type="binding site" evidence="9">
    <location>
        <position position="271"/>
    </location>
    <ligand>
        <name>Zn(2+)</name>
        <dbReference type="ChEBI" id="CHEBI:29105"/>
        <note>catalytic</note>
    </ligand>
</feature>
<dbReference type="GO" id="GO:0006508">
    <property type="term" value="P:proteolysis"/>
    <property type="evidence" value="ECO:0007669"/>
    <property type="project" value="UniProtKB-KW"/>
</dbReference>
<dbReference type="CDD" id="cd09601">
    <property type="entry name" value="M1_APN-Q_like"/>
    <property type="match status" value="1"/>
</dbReference>
<evidence type="ECO:0000256" key="8">
    <source>
        <dbReference type="PIRSR" id="PIRSR634016-1"/>
    </source>
</evidence>
<name>A0A1Y2ET11_9BASI</name>
<evidence type="ECO:0000259" key="14">
    <source>
        <dbReference type="Pfam" id="PF17900"/>
    </source>
</evidence>
<dbReference type="Pfam" id="PF01433">
    <property type="entry name" value="Peptidase_M1"/>
    <property type="match status" value="1"/>
</dbReference>
<dbReference type="Gene3D" id="2.60.40.1910">
    <property type="match status" value="1"/>
</dbReference>
<dbReference type="EMBL" id="MCGR01000042">
    <property type="protein sequence ID" value="ORY74296.1"/>
    <property type="molecule type" value="Genomic_DNA"/>
</dbReference>
<dbReference type="STRING" id="106004.A0A1Y2ET11"/>
<dbReference type="InterPro" id="IPR050344">
    <property type="entry name" value="Peptidase_M1_aminopeptidases"/>
</dbReference>
<dbReference type="InterPro" id="IPR042097">
    <property type="entry name" value="Aminopeptidase_N-like_N_sf"/>
</dbReference>
<dbReference type="PANTHER" id="PTHR11533">
    <property type="entry name" value="PROTEASE M1 ZINC METALLOPROTEASE"/>
    <property type="match status" value="1"/>
</dbReference>
<comment type="caution">
    <text evidence="15">The sequence shown here is derived from an EMBL/GenBank/DDBJ whole genome shotgun (WGS) entry which is preliminary data.</text>
</comment>
<evidence type="ECO:0000256" key="3">
    <source>
        <dbReference type="ARBA" id="ARBA00022670"/>
    </source>
</evidence>
<feature type="binding site" evidence="9">
    <location>
        <position position="275"/>
    </location>
    <ligand>
        <name>Zn(2+)</name>
        <dbReference type="ChEBI" id="CHEBI:29105"/>
        <note>catalytic</note>
    </ligand>
</feature>
<feature type="active site" description="Proton acceptor" evidence="8">
    <location>
        <position position="272"/>
    </location>
</feature>
<keyword evidence="16" id="KW-1185">Reference proteome</keyword>
<dbReference type="Pfam" id="PF11838">
    <property type="entry name" value="ERAP1_C"/>
    <property type="match status" value="1"/>
</dbReference>
<evidence type="ECO:0000256" key="2">
    <source>
        <dbReference type="ARBA" id="ARBA00022438"/>
    </source>
</evidence>
<keyword evidence="2 11" id="KW-0031">Aminopeptidase</keyword>
<keyword evidence="6 9" id="KW-0862">Zinc</keyword>
<protein>
    <recommendedName>
        <fullName evidence="11">Aminopeptidase</fullName>
        <ecNumber evidence="11">3.4.11.-</ecNumber>
    </recommendedName>
</protein>
<dbReference type="InterPro" id="IPR034016">
    <property type="entry name" value="M1_APN-typ"/>
</dbReference>
<feature type="domain" description="ERAP1-like C-terminal" evidence="13">
    <location>
        <begin position="492"/>
        <end position="811"/>
    </location>
</feature>
<dbReference type="GO" id="GO:0005615">
    <property type="term" value="C:extracellular space"/>
    <property type="evidence" value="ECO:0007669"/>
    <property type="project" value="TreeGrafter"/>
</dbReference>
<dbReference type="FunCoup" id="A0A1Y2ET11">
    <property type="interactions" value="518"/>
</dbReference>
<evidence type="ECO:0000256" key="11">
    <source>
        <dbReference type="RuleBase" id="RU364040"/>
    </source>
</evidence>
<dbReference type="SUPFAM" id="SSF63737">
    <property type="entry name" value="Leukotriene A4 hydrolase N-terminal domain"/>
    <property type="match status" value="1"/>
</dbReference>
<keyword evidence="3 11" id="KW-0645">Protease</keyword>
<evidence type="ECO:0000256" key="5">
    <source>
        <dbReference type="ARBA" id="ARBA00022801"/>
    </source>
</evidence>
<feature type="site" description="Transition state stabilizer" evidence="10">
    <location>
        <position position="360"/>
    </location>
</feature>
<accession>A0A1Y2ET11</accession>
<evidence type="ECO:0000256" key="7">
    <source>
        <dbReference type="ARBA" id="ARBA00023049"/>
    </source>
</evidence>
<evidence type="ECO:0000313" key="16">
    <source>
        <dbReference type="Proteomes" id="UP000193467"/>
    </source>
</evidence>
<proteinExistence type="inferred from homology"/>
<sequence length="837" mass="91729">MKELTTLSFEKELAAGDAVLGFRWEGSLDAGSMLGYYRIPGPPSEEEGTEPEYYAVTQMQPTMARRAFPCFDHPAKKAVFAVSLISPKGLVSLSNTPEVSRSASKGNFPSSDLLSTAFLAEDEGKLADASSSAGADGVEWELVTFEPTPIMTSYLVAWAVGRFSSISSSYVSPLTQRTVPLNVYAASSFEHIERGQGQLALDTLAKVMPVYEKLFDIPYELGKLDILVCDAFDAGGMENWGLITGKTMNLLHDAERSGMQGERMVVSTVSHEAAHMWFGNLVSMAWWDDLWLNEGFATLMGEVIALHEIEPSWNVHASFLKYHRTSALELDALRSSHPVQMVCEDDSEDAVTQSFDAISYEKGSAVLKMLSQVIGEEAFIRGTSTYLKAHAHSCSTSGDLWRAMSEASGIDVAALMDSWISKIGFPVVSVEETAEGLKLRQNRFLSTGDPKPEEDETIWTIPLDLKLVGSDAPVEKILMSTRELVLPLPQGLYKLNSETSGTFRVSYPPAHLSKLAEEASKPRSGLSLADRLGLVQDVILLSEAGYTPTSSALDLMKQMVSEPEHLVWVEIAQAFQRLVDAWWEQPEEIIDGVRAFARSLFGPLVEKVGFSHQPEEDAEARQFRVLAIAAAAAAEEPSFLAWIQQAFGLLASGHTDETLADLAPIIVTTTVKHGGAMEYNIALAIYNNPPTPQHQLAAIGGLTSTRDSALIQQAAGMLMGGQVAEQNMTMFLHGLAANPLSRRLVWQFVAGAWPMLEMQFQGSFHLGKIAQFSFQSLSTEEDAAQVEAFFADKETSQFIQPLQQGLDTVRAKARWLNRAAEDVKQWLEKNEFLSSDA</sequence>
<dbReference type="Gene3D" id="1.10.390.10">
    <property type="entry name" value="Neutral Protease Domain 2"/>
    <property type="match status" value="1"/>
</dbReference>
<dbReference type="PANTHER" id="PTHR11533:SF174">
    <property type="entry name" value="PUROMYCIN-SENSITIVE AMINOPEPTIDASE-RELATED"/>
    <property type="match status" value="1"/>
</dbReference>
<keyword evidence="4 9" id="KW-0479">Metal-binding</keyword>
<dbReference type="InterPro" id="IPR027268">
    <property type="entry name" value="Peptidase_M4/M1_CTD_sf"/>
</dbReference>
<dbReference type="GO" id="GO:0043171">
    <property type="term" value="P:peptide catabolic process"/>
    <property type="evidence" value="ECO:0007669"/>
    <property type="project" value="TreeGrafter"/>
</dbReference>
<dbReference type="GO" id="GO:0016020">
    <property type="term" value="C:membrane"/>
    <property type="evidence" value="ECO:0007669"/>
    <property type="project" value="TreeGrafter"/>
</dbReference>
<dbReference type="InParanoid" id="A0A1Y2ET11"/>